<dbReference type="EMBL" id="JBHLTP010000009">
    <property type="protein sequence ID" value="MFC0523987.1"/>
    <property type="molecule type" value="Genomic_DNA"/>
</dbReference>
<sequence length="60" mass="6810">MRKINIPLFAIAILAVFFFMLVGVAIGYRAFLVSVLFLFMGFATMGFGFTIKRKQRLSKT</sequence>
<accession>A0ABV6LNN9</accession>
<keyword evidence="1" id="KW-0472">Membrane</keyword>
<keyword evidence="1" id="KW-1133">Transmembrane helix</keyword>
<dbReference type="Pfam" id="PF17259">
    <property type="entry name" value="DUF5325"/>
    <property type="match status" value="1"/>
</dbReference>
<dbReference type="InterPro" id="IPR035211">
    <property type="entry name" value="DUF5325"/>
</dbReference>
<feature type="transmembrane region" description="Helical" evidence="1">
    <location>
        <begin position="7"/>
        <end position="26"/>
    </location>
</feature>
<proteinExistence type="predicted"/>
<protein>
    <submittedName>
        <fullName evidence="2">DUF5325 family protein</fullName>
    </submittedName>
</protein>
<keyword evidence="3" id="KW-1185">Reference proteome</keyword>
<evidence type="ECO:0000313" key="2">
    <source>
        <dbReference type="EMBL" id="MFC0523987.1"/>
    </source>
</evidence>
<keyword evidence="1" id="KW-0812">Transmembrane</keyword>
<organism evidence="2 3">
    <name type="scientific">Pontibacillus salicampi</name>
    <dbReference type="NCBI Taxonomy" id="1449801"/>
    <lineage>
        <taxon>Bacteria</taxon>
        <taxon>Bacillati</taxon>
        <taxon>Bacillota</taxon>
        <taxon>Bacilli</taxon>
        <taxon>Bacillales</taxon>
        <taxon>Bacillaceae</taxon>
        <taxon>Pontibacillus</taxon>
    </lineage>
</organism>
<comment type="caution">
    <text evidence="2">The sequence shown here is derived from an EMBL/GenBank/DDBJ whole genome shotgun (WGS) entry which is preliminary data.</text>
</comment>
<dbReference type="Proteomes" id="UP001589836">
    <property type="component" value="Unassembled WGS sequence"/>
</dbReference>
<gene>
    <name evidence="2" type="ORF">ACFFGV_10490</name>
</gene>
<name>A0ABV6LNN9_9BACI</name>
<evidence type="ECO:0000256" key="1">
    <source>
        <dbReference type="SAM" id="Phobius"/>
    </source>
</evidence>
<evidence type="ECO:0000313" key="3">
    <source>
        <dbReference type="Proteomes" id="UP001589836"/>
    </source>
</evidence>
<dbReference type="RefSeq" id="WP_377347498.1">
    <property type="nucleotide sequence ID" value="NZ_JBHLTP010000009.1"/>
</dbReference>
<feature type="transmembrane region" description="Helical" evidence="1">
    <location>
        <begin position="32"/>
        <end position="51"/>
    </location>
</feature>
<reference evidence="2 3" key="1">
    <citation type="submission" date="2024-09" db="EMBL/GenBank/DDBJ databases">
        <authorList>
            <person name="Sun Q."/>
            <person name="Mori K."/>
        </authorList>
    </citation>
    <scope>NUCLEOTIDE SEQUENCE [LARGE SCALE GENOMIC DNA]</scope>
    <source>
        <strain evidence="2 3">NCAIM B.02529</strain>
    </source>
</reference>